<dbReference type="EMBL" id="GL376617">
    <property type="status" value="NOT_ANNOTATED_CDS"/>
    <property type="molecule type" value="Genomic_DNA"/>
</dbReference>
<keyword evidence="2" id="KW-0677">Repeat</keyword>
<proteinExistence type="predicted"/>
<dbReference type="OMA" id="FEYESAC"/>
<evidence type="ECO:0000256" key="2">
    <source>
        <dbReference type="ARBA" id="ARBA00022737"/>
    </source>
</evidence>
<feature type="domain" description="WDR59/RTC1-like RING zinc finger" evidence="3">
    <location>
        <begin position="112"/>
        <end position="160"/>
    </location>
</feature>
<evidence type="ECO:0000256" key="1">
    <source>
        <dbReference type="ARBA" id="ARBA00022574"/>
    </source>
</evidence>
<sequence length="186" mass="20856">MLNDPLDNTQNETEDVIHASDRIALQLSYRSEDDDRCLLSTNPADEERYDVYKTSYADLLYRYGAVDLRTEVLKTVSKDESDHQGVTFGLLCRSCQQPSKELVCSSCGEFAAQCSLCQLVVRGQSMFCMTCGHGGHAEHLHDWFEYESACPTGCGCWCKQATGNLASFPMMMEPPQEMAPSRSYSF</sequence>
<protein>
    <recommendedName>
        <fullName evidence="3">WDR59/RTC1-like RING zinc finger domain-containing protein</fullName>
    </recommendedName>
</protein>
<dbReference type="STRING" id="431595.K3WSV4"/>
<dbReference type="InParanoid" id="K3WSV4"/>
<dbReference type="PANTHER" id="PTHR46170">
    <property type="entry name" value="GATOR COMPLEX PROTEIN WDR59"/>
    <property type="match status" value="1"/>
</dbReference>
<evidence type="ECO:0000313" key="4">
    <source>
        <dbReference type="EnsemblProtists" id="PYU1_T008048"/>
    </source>
</evidence>
<dbReference type="GO" id="GO:0005774">
    <property type="term" value="C:vacuolar membrane"/>
    <property type="evidence" value="ECO:0007669"/>
    <property type="project" value="TreeGrafter"/>
</dbReference>
<dbReference type="EnsemblProtists" id="PYU1_T008048">
    <property type="protein sequence ID" value="PYU1_T008048"/>
    <property type="gene ID" value="PYU1_G008032"/>
</dbReference>
<dbReference type="AlphaFoldDB" id="K3WSV4"/>
<dbReference type="GO" id="GO:1904263">
    <property type="term" value="P:positive regulation of TORC1 signaling"/>
    <property type="evidence" value="ECO:0007669"/>
    <property type="project" value="TreeGrafter"/>
</dbReference>
<dbReference type="eggNOG" id="KOG0309">
    <property type="taxonomic scope" value="Eukaryota"/>
</dbReference>
<dbReference type="GO" id="GO:0034198">
    <property type="term" value="P:cellular response to amino acid starvation"/>
    <property type="evidence" value="ECO:0007669"/>
    <property type="project" value="TreeGrafter"/>
</dbReference>
<dbReference type="InterPro" id="IPR049566">
    <property type="entry name" value="WDR59_RTC1-like_RING_Znf"/>
</dbReference>
<evidence type="ECO:0000259" key="3">
    <source>
        <dbReference type="Pfam" id="PF17120"/>
    </source>
</evidence>
<organism evidence="4 5">
    <name type="scientific">Globisporangium ultimum (strain ATCC 200006 / CBS 805.95 / DAOM BR144)</name>
    <name type="common">Pythium ultimum</name>
    <dbReference type="NCBI Taxonomy" id="431595"/>
    <lineage>
        <taxon>Eukaryota</taxon>
        <taxon>Sar</taxon>
        <taxon>Stramenopiles</taxon>
        <taxon>Oomycota</taxon>
        <taxon>Peronosporomycetes</taxon>
        <taxon>Pythiales</taxon>
        <taxon>Pythiaceae</taxon>
        <taxon>Globisporangium</taxon>
    </lineage>
</organism>
<dbReference type="Pfam" id="PF17120">
    <property type="entry name" value="zf-RING_16"/>
    <property type="match status" value="1"/>
</dbReference>
<accession>K3WSV4</accession>
<dbReference type="PANTHER" id="PTHR46170:SF1">
    <property type="entry name" value="GATOR COMPLEX PROTEIN WDR59"/>
    <property type="match status" value="1"/>
</dbReference>
<dbReference type="Proteomes" id="UP000019132">
    <property type="component" value="Unassembled WGS sequence"/>
</dbReference>
<dbReference type="GO" id="GO:0035859">
    <property type="term" value="C:Seh1-associated complex"/>
    <property type="evidence" value="ECO:0007669"/>
    <property type="project" value="TreeGrafter"/>
</dbReference>
<reference evidence="5" key="1">
    <citation type="journal article" date="2010" name="Genome Biol.">
        <title>Genome sequence of the necrotrophic plant pathogen Pythium ultimum reveals original pathogenicity mechanisms and effector repertoire.</title>
        <authorList>
            <person name="Levesque C.A."/>
            <person name="Brouwer H."/>
            <person name="Cano L."/>
            <person name="Hamilton J.P."/>
            <person name="Holt C."/>
            <person name="Huitema E."/>
            <person name="Raffaele S."/>
            <person name="Robideau G.P."/>
            <person name="Thines M."/>
            <person name="Win J."/>
            <person name="Zerillo M.M."/>
            <person name="Beakes G.W."/>
            <person name="Boore J.L."/>
            <person name="Busam D."/>
            <person name="Dumas B."/>
            <person name="Ferriera S."/>
            <person name="Fuerstenberg S.I."/>
            <person name="Gachon C.M."/>
            <person name="Gaulin E."/>
            <person name="Govers F."/>
            <person name="Grenville-Briggs L."/>
            <person name="Horner N."/>
            <person name="Hostetler J."/>
            <person name="Jiang R.H."/>
            <person name="Johnson J."/>
            <person name="Krajaejun T."/>
            <person name="Lin H."/>
            <person name="Meijer H.J."/>
            <person name="Moore B."/>
            <person name="Morris P."/>
            <person name="Phuntmart V."/>
            <person name="Puiu D."/>
            <person name="Shetty J."/>
            <person name="Stajich J.E."/>
            <person name="Tripathy S."/>
            <person name="Wawra S."/>
            <person name="van West P."/>
            <person name="Whitty B.R."/>
            <person name="Coutinho P.M."/>
            <person name="Henrissat B."/>
            <person name="Martin F."/>
            <person name="Thomas P.D."/>
            <person name="Tyler B.M."/>
            <person name="De Vries R.P."/>
            <person name="Kamoun S."/>
            <person name="Yandell M."/>
            <person name="Tisserat N."/>
            <person name="Buell C.R."/>
        </authorList>
    </citation>
    <scope>NUCLEOTIDE SEQUENCE</scope>
    <source>
        <strain evidence="5">DAOM:BR144</strain>
    </source>
</reference>
<dbReference type="HOGENOM" id="CLU_1457258_0_0_1"/>
<keyword evidence="1" id="KW-0853">WD repeat</keyword>
<dbReference type="GO" id="GO:0035591">
    <property type="term" value="F:signaling adaptor activity"/>
    <property type="evidence" value="ECO:0007669"/>
    <property type="project" value="TreeGrafter"/>
</dbReference>
<keyword evidence="5" id="KW-1185">Reference proteome</keyword>
<reference evidence="5" key="2">
    <citation type="submission" date="2010-04" db="EMBL/GenBank/DDBJ databases">
        <authorList>
            <person name="Buell R."/>
            <person name="Hamilton J."/>
            <person name="Hostetler J."/>
        </authorList>
    </citation>
    <scope>NUCLEOTIDE SEQUENCE [LARGE SCALE GENOMIC DNA]</scope>
    <source>
        <strain evidence="5">DAOM:BR144</strain>
    </source>
</reference>
<dbReference type="InterPro" id="IPR049567">
    <property type="entry name" value="WDR59-like"/>
</dbReference>
<dbReference type="VEuPathDB" id="FungiDB:PYU1_G008032"/>
<evidence type="ECO:0000313" key="5">
    <source>
        <dbReference type="Proteomes" id="UP000019132"/>
    </source>
</evidence>
<name>K3WSV4_GLOUD</name>
<reference evidence="4" key="3">
    <citation type="submission" date="2015-02" db="UniProtKB">
        <authorList>
            <consortium name="EnsemblProtists"/>
        </authorList>
    </citation>
    <scope>IDENTIFICATION</scope>
    <source>
        <strain evidence="4">DAOM BR144</strain>
    </source>
</reference>